<evidence type="ECO:0000313" key="3">
    <source>
        <dbReference type="Proteomes" id="UP001202328"/>
    </source>
</evidence>
<evidence type="ECO:0000256" key="1">
    <source>
        <dbReference type="SAM" id="MobiDB-lite"/>
    </source>
</evidence>
<feature type="compositionally biased region" description="Polar residues" evidence="1">
    <location>
        <begin position="90"/>
        <end position="100"/>
    </location>
</feature>
<feature type="compositionally biased region" description="Basic and acidic residues" evidence="1">
    <location>
        <begin position="53"/>
        <end position="64"/>
    </location>
</feature>
<sequence length="167" mass="18929">MVESQRSNGRNYETIRLCLESSNEYQRRAPIHTTFDDMLEFDEQINNPEEGCAESHQDDVHEGQLENPRSNSKNSNKRRRTLLQGGPSRVAQSTTASSNIMRTNRGFHNAARGFVDEHSLPHLQLDNSSPCDHCGAKLFPHETNQFCCLKGKVKLPDLPVPPELMQL</sequence>
<organism evidence="2 3">
    <name type="scientific">Papaver atlanticum</name>
    <dbReference type="NCBI Taxonomy" id="357466"/>
    <lineage>
        <taxon>Eukaryota</taxon>
        <taxon>Viridiplantae</taxon>
        <taxon>Streptophyta</taxon>
        <taxon>Embryophyta</taxon>
        <taxon>Tracheophyta</taxon>
        <taxon>Spermatophyta</taxon>
        <taxon>Magnoliopsida</taxon>
        <taxon>Ranunculales</taxon>
        <taxon>Papaveraceae</taxon>
        <taxon>Papaveroideae</taxon>
        <taxon>Papaver</taxon>
    </lineage>
</organism>
<reference evidence="2" key="1">
    <citation type="submission" date="2022-04" db="EMBL/GenBank/DDBJ databases">
        <title>A functionally conserved STORR gene fusion in Papaver species that diverged 16.8 million years ago.</title>
        <authorList>
            <person name="Catania T."/>
        </authorList>
    </citation>
    <scope>NUCLEOTIDE SEQUENCE</scope>
    <source>
        <strain evidence="2">S-188037</strain>
    </source>
</reference>
<gene>
    <name evidence="2" type="ORF">MKW98_023398</name>
</gene>
<dbReference type="Proteomes" id="UP001202328">
    <property type="component" value="Unassembled WGS sequence"/>
</dbReference>
<proteinExistence type="predicted"/>
<dbReference type="EMBL" id="JAJJMB010007708">
    <property type="protein sequence ID" value="KAI3927797.1"/>
    <property type="molecule type" value="Genomic_DNA"/>
</dbReference>
<name>A0AAD4SYQ2_9MAGN</name>
<accession>A0AAD4SYQ2</accession>
<evidence type="ECO:0000313" key="2">
    <source>
        <dbReference type="EMBL" id="KAI3927797.1"/>
    </source>
</evidence>
<feature type="region of interest" description="Disordered" evidence="1">
    <location>
        <begin position="49"/>
        <end position="100"/>
    </location>
</feature>
<dbReference type="AlphaFoldDB" id="A0AAD4SYQ2"/>
<protein>
    <submittedName>
        <fullName evidence="2">Uncharacterized protein</fullName>
    </submittedName>
</protein>
<comment type="caution">
    <text evidence="2">The sequence shown here is derived from an EMBL/GenBank/DDBJ whole genome shotgun (WGS) entry which is preliminary data.</text>
</comment>
<keyword evidence="3" id="KW-1185">Reference proteome</keyword>